<sequence>MAILPSLSPHLHGGGRGCSSLGQVDSLFEEVLLETRGHRGLLGAVFAEAGLRSELAEVTADQLVAAFLKIRDPGRLGDRGFAFLRSIFEEADEDGDGALSRAEIKDSLYTDKVTRRLQQLGLPAPDWLAIYDELDADGDGCLSWDELQEGVGALWAAEVERRQMATQAISFADKDLRKDVFM</sequence>
<protein>
    <recommendedName>
        <fullName evidence="2">EF-hand domain-containing protein</fullName>
    </recommendedName>
</protein>
<organism evidence="3 4">
    <name type="scientific">Prorocentrum cordatum</name>
    <dbReference type="NCBI Taxonomy" id="2364126"/>
    <lineage>
        <taxon>Eukaryota</taxon>
        <taxon>Sar</taxon>
        <taxon>Alveolata</taxon>
        <taxon>Dinophyceae</taxon>
        <taxon>Prorocentrales</taxon>
        <taxon>Prorocentraceae</taxon>
        <taxon>Prorocentrum</taxon>
    </lineage>
</organism>
<comment type="caution">
    <text evidence="3">The sequence shown here is derived from an EMBL/GenBank/DDBJ whole genome shotgun (WGS) entry which is preliminary data.</text>
</comment>
<keyword evidence="4" id="KW-1185">Reference proteome</keyword>
<gene>
    <name evidence="3" type="ORF">PCOR1329_LOCUS65022</name>
</gene>
<evidence type="ECO:0000313" key="3">
    <source>
        <dbReference type="EMBL" id="CAK0882548.1"/>
    </source>
</evidence>
<feature type="domain" description="EF-hand" evidence="2">
    <location>
        <begin position="79"/>
        <end position="114"/>
    </location>
</feature>
<dbReference type="SUPFAM" id="SSF47473">
    <property type="entry name" value="EF-hand"/>
    <property type="match status" value="1"/>
</dbReference>
<evidence type="ECO:0000313" key="4">
    <source>
        <dbReference type="Proteomes" id="UP001189429"/>
    </source>
</evidence>
<evidence type="ECO:0000259" key="2">
    <source>
        <dbReference type="PROSITE" id="PS50222"/>
    </source>
</evidence>
<evidence type="ECO:0000256" key="1">
    <source>
        <dbReference type="ARBA" id="ARBA00022837"/>
    </source>
</evidence>
<dbReference type="InterPro" id="IPR011992">
    <property type="entry name" value="EF-hand-dom_pair"/>
</dbReference>
<feature type="domain" description="EF-hand" evidence="2">
    <location>
        <begin position="122"/>
        <end position="157"/>
    </location>
</feature>
<dbReference type="PROSITE" id="PS50222">
    <property type="entry name" value="EF_HAND_2"/>
    <property type="match status" value="2"/>
</dbReference>
<dbReference type="InterPro" id="IPR018247">
    <property type="entry name" value="EF_Hand_1_Ca_BS"/>
</dbReference>
<name>A0ABN9W8Q2_9DINO</name>
<dbReference type="SMART" id="SM00054">
    <property type="entry name" value="EFh"/>
    <property type="match status" value="2"/>
</dbReference>
<proteinExistence type="predicted"/>
<reference evidence="3" key="1">
    <citation type="submission" date="2023-10" db="EMBL/GenBank/DDBJ databases">
        <authorList>
            <person name="Chen Y."/>
            <person name="Shah S."/>
            <person name="Dougan E. K."/>
            <person name="Thang M."/>
            <person name="Chan C."/>
        </authorList>
    </citation>
    <scope>NUCLEOTIDE SEQUENCE [LARGE SCALE GENOMIC DNA]</scope>
</reference>
<dbReference type="Gene3D" id="1.10.238.10">
    <property type="entry name" value="EF-hand"/>
    <property type="match status" value="1"/>
</dbReference>
<dbReference type="Proteomes" id="UP001189429">
    <property type="component" value="Unassembled WGS sequence"/>
</dbReference>
<dbReference type="InterPro" id="IPR002048">
    <property type="entry name" value="EF_hand_dom"/>
</dbReference>
<dbReference type="Pfam" id="PF13499">
    <property type="entry name" value="EF-hand_7"/>
    <property type="match status" value="1"/>
</dbReference>
<dbReference type="PROSITE" id="PS00018">
    <property type="entry name" value="EF_HAND_1"/>
    <property type="match status" value="2"/>
</dbReference>
<keyword evidence="1" id="KW-0106">Calcium</keyword>
<dbReference type="EMBL" id="CAUYUJ010018305">
    <property type="protein sequence ID" value="CAK0882548.1"/>
    <property type="molecule type" value="Genomic_DNA"/>
</dbReference>
<accession>A0ABN9W8Q2</accession>